<evidence type="ECO:0000256" key="4">
    <source>
        <dbReference type="ARBA" id="ARBA00022840"/>
    </source>
</evidence>
<dbReference type="InterPro" id="IPR003439">
    <property type="entry name" value="ABC_transporter-like_ATP-bd"/>
</dbReference>
<proteinExistence type="inferred from homology"/>
<keyword evidence="7" id="KW-1185">Reference proteome</keyword>
<protein>
    <submittedName>
        <fullName evidence="6">ABC transporter ATP-binding protein</fullName>
    </submittedName>
</protein>
<dbReference type="InterPro" id="IPR017871">
    <property type="entry name" value="ABC_transporter-like_CS"/>
</dbReference>
<dbReference type="InterPro" id="IPR050763">
    <property type="entry name" value="ABC_transporter_ATP-binding"/>
</dbReference>
<evidence type="ECO:0000313" key="6">
    <source>
        <dbReference type="EMBL" id="MBU5591625.1"/>
    </source>
</evidence>
<sequence length="244" mass="27677">MILEVNHLSVNYKELKAVDDISFNINEGEIFTIIGPNGAGKTSTIESIVGLNKKYEGDIIILGTKANNIPKSLYNEIGVQLQEASFPDKLKVDEVCKMFSKLYDNPVDYNILLKEFDLESKKNSYIRDLSGGQKQRLSIIIALLPDPKIIFLDELTTGLDPKSRRMIWNIILKEKKKNKTIVLSTHFMDEAEFLSDRIAILVEGKLQVVGTLEEIFEKYEMGEGKAPKLEDVFLKLVGYKMEDI</sequence>
<evidence type="ECO:0000259" key="5">
    <source>
        <dbReference type="PROSITE" id="PS50893"/>
    </source>
</evidence>
<comment type="caution">
    <text evidence="6">The sequence shown here is derived from an EMBL/GenBank/DDBJ whole genome shotgun (WGS) entry which is preliminary data.</text>
</comment>
<evidence type="ECO:0000256" key="3">
    <source>
        <dbReference type="ARBA" id="ARBA00022741"/>
    </source>
</evidence>
<dbReference type="EMBL" id="JAHLQL010000001">
    <property type="protein sequence ID" value="MBU5591625.1"/>
    <property type="molecule type" value="Genomic_DNA"/>
</dbReference>
<reference evidence="6 7" key="1">
    <citation type="submission" date="2021-06" db="EMBL/GenBank/DDBJ databases">
        <authorList>
            <person name="Sun Q."/>
            <person name="Li D."/>
        </authorList>
    </citation>
    <scope>NUCLEOTIDE SEQUENCE [LARGE SCALE GENOMIC DNA]</scope>
    <source>
        <strain evidence="6 7">MSJ-4</strain>
    </source>
</reference>
<dbReference type="PROSITE" id="PS00211">
    <property type="entry name" value="ABC_TRANSPORTER_1"/>
    <property type="match status" value="1"/>
</dbReference>
<organism evidence="6 7">
    <name type="scientific">Clostridium simiarum</name>
    <dbReference type="NCBI Taxonomy" id="2841506"/>
    <lineage>
        <taxon>Bacteria</taxon>
        <taxon>Bacillati</taxon>
        <taxon>Bacillota</taxon>
        <taxon>Clostridia</taxon>
        <taxon>Eubacteriales</taxon>
        <taxon>Clostridiaceae</taxon>
        <taxon>Clostridium</taxon>
    </lineage>
</organism>
<dbReference type="GO" id="GO:0005524">
    <property type="term" value="F:ATP binding"/>
    <property type="evidence" value="ECO:0007669"/>
    <property type="project" value="UniProtKB-KW"/>
</dbReference>
<comment type="similarity">
    <text evidence="1">Belongs to the ABC transporter superfamily.</text>
</comment>
<keyword evidence="3" id="KW-0547">Nucleotide-binding</keyword>
<accession>A0ABS6EZS2</accession>
<dbReference type="PANTHER" id="PTHR42711">
    <property type="entry name" value="ABC TRANSPORTER ATP-BINDING PROTEIN"/>
    <property type="match status" value="1"/>
</dbReference>
<feature type="domain" description="ABC transporter" evidence="5">
    <location>
        <begin position="3"/>
        <end position="228"/>
    </location>
</feature>
<dbReference type="CDD" id="cd03263">
    <property type="entry name" value="ABC_subfamily_A"/>
    <property type="match status" value="1"/>
</dbReference>
<dbReference type="Pfam" id="PF00005">
    <property type="entry name" value="ABC_tran"/>
    <property type="match status" value="1"/>
</dbReference>
<dbReference type="PROSITE" id="PS50893">
    <property type="entry name" value="ABC_TRANSPORTER_2"/>
    <property type="match status" value="1"/>
</dbReference>
<dbReference type="SMART" id="SM00382">
    <property type="entry name" value="AAA"/>
    <property type="match status" value="1"/>
</dbReference>
<dbReference type="RefSeq" id="WP_216456565.1">
    <property type="nucleotide sequence ID" value="NZ_JAHLQL010000001.1"/>
</dbReference>
<name>A0ABS6EZS2_9CLOT</name>
<evidence type="ECO:0000256" key="2">
    <source>
        <dbReference type="ARBA" id="ARBA00022448"/>
    </source>
</evidence>
<evidence type="ECO:0000313" key="7">
    <source>
        <dbReference type="Proteomes" id="UP000736583"/>
    </source>
</evidence>
<keyword evidence="4 6" id="KW-0067">ATP-binding</keyword>
<dbReference type="InterPro" id="IPR003593">
    <property type="entry name" value="AAA+_ATPase"/>
</dbReference>
<dbReference type="Proteomes" id="UP000736583">
    <property type="component" value="Unassembled WGS sequence"/>
</dbReference>
<keyword evidence="2" id="KW-0813">Transport</keyword>
<evidence type="ECO:0000256" key="1">
    <source>
        <dbReference type="ARBA" id="ARBA00005417"/>
    </source>
</evidence>
<dbReference type="PANTHER" id="PTHR42711:SF5">
    <property type="entry name" value="ABC TRANSPORTER ATP-BINDING PROTEIN NATA"/>
    <property type="match status" value="1"/>
</dbReference>
<gene>
    <name evidence="6" type="ORF">KQI89_07590</name>
</gene>